<dbReference type="SMART" id="SM00382">
    <property type="entry name" value="AAA"/>
    <property type="match status" value="1"/>
</dbReference>
<dbReference type="SUPFAM" id="SSF52540">
    <property type="entry name" value="P-loop containing nucleoside triphosphate hydrolases"/>
    <property type="match status" value="1"/>
</dbReference>
<sequence length="667" mass="75508">MANSEDSPPTSPVTSFVGLSGSTPDLKKTTGKVVVGMICEKKDLYQKIDRHNKATWTADMPNDLDEAAEDAETEKYALLVRNKKSYDSRKKLEIDSIVIQSPLLKNVLRDILKDYPGVTTSLSRLTFNAPFKPFVHRWQQLLAALDGDYDDMTKGHLALLKSILYEELKDIFIATEDYAKHQVVTYEHIWTIFQPGSVVYASRLGKPVAVRLVDGQFSQHQQLGPCFYLRCDRIDWDGSRFGYDVSSHFITPFEGTTSITSLECFPLSYHPNKDDVMKKLLARGGRFEKLAGHHYKSYRGRAMKITHQNSSVVTIDDRIIIDATAYNNAHVAPRLYLRSLDHATPNTQASKNYDEGSDEDYDGDSDEECFWDGPRHQLDDFDSITKRRRPLKEEELLLCTPIVRGYALRAKAWLQFFIDSVNEIVFNDSAFDSLVLPEGHKSLIFAIAQAQVKKKDDFDDVIAGKGRGVIMLLSGGPGIGKTLTAESVAEQMRVPLYTMSAGDLGATSVEVESSLTRILSMVAKWKAVLLLDECDVFLEARSVHDLDRNRIVSIFLRTLEYYEGLLFLTTNRVKNMDEAFNSRIHFRLQYPELDAGARRTVWAGFLDRHQGGHDVSDENLSRLEKLEMNGRVIKNVLKSATLLASHKDEKLTFQHIELVLKIDGYEI</sequence>
<dbReference type="OrthoDB" id="10042665at2759"/>
<accession>A0A1S7UL68</accession>
<dbReference type="InterPro" id="IPR003593">
    <property type="entry name" value="AAA+_ATPase"/>
</dbReference>
<dbReference type="Pfam" id="PF22942">
    <property type="entry name" value="DUF7025"/>
    <property type="match status" value="1"/>
</dbReference>
<feature type="compositionally biased region" description="Polar residues" evidence="1">
    <location>
        <begin position="1"/>
        <end position="14"/>
    </location>
</feature>
<dbReference type="GO" id="GO:0005524">
    <property type="term" value="F:ATP binding"/>
    <property type="evidence" value="ECO:0007669"/>
    <property type="project" value="InterPro"/>
</dbReference>
<dbReference type="STRING" id="77044.A0A1S7UL68"/>
<dbReference type="InterPro" id="IPR003959">
    <property type="entry name" value="ATPase_AAA_core"/>
</dbReference>
<gene>
    <name evidence="3" type="ORF">SAMD00023353_0601780</name>
</gene>
<keyword evidence="4" id="KW-1185">Reference proteome</keyword>
<dbReference type="Pfam" id="PF00004">
    <property type="entry name" value="AAA"/>
    <property type="match status" value="1"/>
</dbReference>
<dbReference type="PANTHER" id="PTHR46411:SF3">
    <property type="entry name" value="AAA+ ATPASE DOMAIN-CONTAINING PROTEIN"/>
    <property type="match status" value="1"/>
</dbReference>
<dbReference type="GO" id="GO:0016887">
    <property type="term" value="F:ATP hydrolysis activity"/>
    <property type="evidence" value="ECO:0007669"/>
    <property type="project" value="InterPro"/>
</dbReference>
<dbReference type="Gene3D" id="3.40.50.300">
    <property type="entry name" value="P-loop containing nucleotide triphosphate hydrolases"/>
    <property type="match status" value="1"/>
</dbReference>
<dbReference type="EMBL" id="DF977451">
    <property type="protein sequence ID" value="GAP84049.1"/>
    <property type="molecule type" value="Genomic_DNA"/>
</dbReference>
<dbReference type="InterPro" id="IPR027417">
    <property type="entry name" value="P-loop_NTPase"/>
</dbReference>
<dbReference type="PANTHER" id="PTHR46411">
    <property type="entry name" value="FAMILY ATPASE, PUTATIVE-RELATED"/>
    <property type="match status" value="1"/>
</dbReference>
<dbReference type="OMA" id="YHYKAYS"/>
<name>A0A1S7UL68_ROSNE</name>
<evidence type="ECO:0000256" key="1">
    <source>
        <dbReference type="SAM" id="MobiDB-lite"/>
    </source>
</evidence>
<evidence type="ECO:0000313" key="4">
    <source>
        <dbReference type="Proteomes" id="UP000054516"/>
    </source>
</evidence>
<feature type="domain" description="AAA+ ATPase" evidence="2">
    <location>
        <begin position="467"/>
        <end position="594"/>
    </location>
</feature>
<protein>
    <submittedName>
        <fullName evidence="3">Putative TOB3</fullName>
    </submittedName>
</protein>
<dbReference type="AlphaFoldDB" id="A0A1S7UL68"/>
<evidence type="ECO:0000313" key="3">
    <source>
        <dbReference type="EMBL" id="GAP84049.1"/>
    </source>
</evidence>
<dbReference type="InterPro" id="IPR054289">
    <property type="entry name" value="DUF7025"/>
</dbReference>
<feature type="region of interest" description="Disordered" evidence="1">
    <location>
        <begin position="1"/>
        <end position="21"/>
    </location>
</feature>
<dbReference type="Proteomes" id="UP000054516">
    <property type="component" value="Unassembled WGS sequence"/>
</dbReference>
<proteinExistence type="predicted"/>
<reference evidence="3" key="1">
    <citation type="submission" date="2016-03" db="EMBL/GenBank/DDBJ databases">
        <title>Draft genome sequence of Rosellinia necatrix.</title>
        <authorList>
            <person name="Kanematsu S."/>
        </authorList>
    </citation>
    <scope>NUCLEOTIDE SEQUENCE [LARGE SCALE GENOMIC DNA]</scope>
    <source>
        <strain evidence="3">W97</strain>
    </source>
</reference>
<organism evidence="3">
    <name type="scientific">Rosellinia necatrix</name>
    <name type="common">White root-rot fungus</name>
    <dbReference type="NCBI Taxonomy" id="77044"/>
    <lineage>
        <taxon>Eukaryota</taxon>
        <taxon>Fungi</taxon>
        <taxon>Dikarya</taxon>
        <taxon>Ascomycota</taxon>
        <taxon>Pezizomycotina</taxon>
        <taxon>Sordariomycetes</taxon>
        <taxon>Xylariomycetidae</taxon>
        <taxon>Xylariales</taxon>
        <taxon>Xylariaceae</taxon>
        <taxon>Rosellinia</taxon>
    </lineage>
</organism>
<evidence type="ECO:0000259" key="2">
    <source>
        <dbReference type="SMART" id="SM00382"/>
    </source>
</evidence>